<feature type="domain" description="DUF7452" evidence="3">
    <location>
        <begin position="87"/>
        <end position="187"/>
    </location>
</feature>
<sequence length="800" mass="89498">MRKIKKSVVKSVIGSLFMAIGIGHAQTAFKHVANNTNTKSHISSINHSATDGKSNMVLFVTHDYGKGGPYATKAAGVWYNGTKWTIFNQDRTPMQAKTQFNVLAVPRGSNAFVHKAGGTNMANGATKIDHRSLNGNPNANIIVTQNWGAKGPYNANPVGVYYAGGMWHIFNTNGKPIPNGAKFNVLVHKKTFRHKVGNTNKKNHITYINDARTNGKSNSIVLATFNAQNSRKNFNNPIGVWYSANKWTVYNEDRKPLKGNEAYNIIALDKKGTVLIKQPTDGVVYRPVEIKKDIDPKKPNTKGLKTVGLVRYKPIKRTDNSASSTEREGPDITKYQDIGTLLEGEQYESFLEKLNIFRKIYHDKNKNAREYYYFPAEYTLKWNKETNEYAFNIYYMSSEGGQGSVLINAELSPQISSEDIKLAEKLLAAKLRKPVKLMPMDLRDVPKVDFGATLTNFNVKAESINASIPSDYHKPIILDWRMDSNVDDFVGAMLNNIGVNLNLEFRPHGDETTVINVPINLEVNSPMTFGKIEFEKPSDLTAGWTNELDYPVVPKELVILRKQGSRNYFETISLDNEEIGKGDTYNLNNDVKNRIANASNIQNLWLDYSLNKDCDSCNQEVKRKIIGGTSGSQITNLEIQVLNALSYSDAHSMKLMIKSIQGDPNATNEITFPPMSITEDDQTLDAVQLFVPEGKDLAYDYQVIMIMKDGTVKTSHWKTGSTSLLVLGESQIKSLFKHLEKSGLEKAKDSVMQKGKDELIEKGKELLGGLFGKKKDKKDDEDSDENDGNEENENDENENL</sequence>
<evidence type="ECO:0000313" key="4">
    <source>
        <dbReference type="EMBL" id="MFD0861685.1"/>
    </source>
</evidence>
<feature type="region of interest" description="Disordered" evidence="1">
    <location>
        <begin position="771"/>
        <end position="800"/>
    </location>
</feature>
<organism evidence="4 5">
    <name type="scientific">Sungkyunkwania multivorans</name>
    <dbReference type="NCBI Taxonomy" id="1173618"/>
    <lineage>
        <taxon>Bacteria</taxon>
        <taxon>Pseudomonadati</taxon>
        <taxon>Bacteroidota</taxon>
        <taxon>Flavobacteriia</taxon>
        <taxon>Flavobacteriales</taxon>
        <taxon>Flavobacteriaceae</taxon>
        <taxon>Sungkyunkwania</taxon>
    </lineage>
</organism>
<feature type="signal peptide" evidence="2">
    <location>
        <begin position="1"/>
        <end position="25"/>
    </location>
</feature>
<reference evidence="5" key="1">
    <citation type="journal article" date="2019" name="Int. J. Syst. Evol. Microbiol.">
        <title>The Global Catalogue of Microorganisms (GCM) 10K type strain sequencing project: providing services to taxonomists for standard genome sequencing and annotation.</title>
        <authorList>
            <consortium name="The Broad Institute Genomics Platform"/>
            <consortium name="The Broad Institute Genome Sequencing Center for Infectious Disease"/>
            <person name="Wu L."/>
            <person name="Ma J."/>
        </authorList>
    </citation>
    <scope>NUCLEOTIDE SEQUENCE [LARGE SCALE GENOMIC DNA]</scope>
    <source>
        <strain evidence="5">CCUG 62952</strain>
    </source>
</reference>
<dbReference type="InterPro" id="IPR055875">
    <property type="entry name" value="DUF7452"/>
</dbReference>
<dbReference type="Pfam" id="PF24249">
    <property type="entry name" value="DUF7452"/>
    <property type="match status" value="1"/>
</dbReference>
<comment type="caution">
    <text evidence="4">The sequence shown here is derived from an EMBL/GenBank/DDBJ whole genome shotgun (WGS) entry which is preliminary data.</text>
</comment>
<name>A0ABW3CVZ1_9FLAO</name>
<evidence type="ECO:0000256" key="1">
    <source>
        <dbReference type="SAM" id="MobiDB-lite"/>
    </source>
</evidence>
<keyword evidence="2" id="KW-0732">Signal</keyword>
<evidence type="ECO:0000313" key="5">
    <source>
        <dbReference type="Proteomes" id="UP001596978"/>
    </source>
</evidence>
<dbReference type="Proteomes" id="UP001596978">
    <property type="component" value="Unassembled WGS sequence"/>
</dbReference>
<evidence type="ECO:0000259" key="3">
    <source>
        <dbReference type="Pfam" id="PF24249"/>
    </source>
</evidence>
<proteinExistence type="predicted"/>
<dbReference type="EMBL" id="JBHTJH010000004">
    <property type="protein sequence ID" value="MFD0861685.1"/>
    <property type="molecule type" value="Genomic_DNA"/>
</dbReference>
<feature type="chain" id="PRO_5045497240" description="DUF7452 domain-containing protein" evidence="2">
    <location>
        <begin position="26"/>
        <end position="800"/>
    </location>
</feature>
<keyword evidence="5" id="KW-1185">Reference proteome</keyword>
<feature type="compositionally biased region" description="Acidic residues" evidence="1">
    <location>
        <begin position="779"/>
        <end position="800"/>
    </location>
</feature>
<dbReference type="RefSeq" id="WP_386405163.1">
    <property type="nucleotide sequence ID" value="NZ_JBHTJH010000004.1"/>
</dbReference>
<gene>
    <name evidence="4" type="ORF">ACFQ1M_05670</name>
</gene>
<protein>
    <recommendedName>
        <fullName evidence="3">DUF7452 domain-containing protein</fullName>
    </recommendedName>
</protein>
<accession>A0ABW3CVZ1</accession>
<evidence type="ECO:0000256" key="2">
    <source>
        <dbReference type="SAM" id="SignalP"/>
    </source>
</evidence>